<evidence type="ECO:0000313" key="1">
    <source>
        <dbReference type="EMBL" id="KAA0194471.1"/>
    </source>
</evidence>
<dbReference type="AlphaFoldDB" id="A0A8E0S265"/>
<dbReference type="EMBL" id="LUCM01004362">
    <property type="protein sequence ID" value="KAA0194471.1"/>
    <property type="molecule type" value="Genomic_DNA"/>
</dbReference>
<keyword evidence="2" id="KW-1185">Reference proteome</keyword>
<reference evidence="1" key="1">
    <citation type="submission" date="2019-05" db="EMBL/GenBank/DDBJ databases">
        <title>Annotation for the trematode Fasciolopsis buski.</title>
        <authorList>
            <person name="Choi Y.-J."/>
        </authorList>
    </citation>
    <scope>NUCLEOTIDE SEQUENCE</scope>
    <source>
        <strain evidence="1">HT</strain>
        <tissue evidence="1">Whole worm</tissue>
    </source>
</reference>
<sequence length="563" mass="64557">MTDDTDRDVCEFSRPCAFVPPSPLSSSSQPDSVEVIQEQKPVIASSEEIWKSHCTKYPTTARFLDRLPSKPIEKIPHQRAVRNSRKNAMQMILYVTSHVALKEQQPKSRWERRGSFIGDQTKQVRQDDRLEHTMDKHDSLKRCDFAVSGTQPTYNQMKGRIFSTSVSLADFRPLRAPFVPDLIKQLVNRIEVHCYKTNWRKVYEPLLEYHGEATSRLINLLSTGNEKGYHLGRNLRGLDGPVAICMLRVFLGAFATKPLHFSTALVRELVQRPLYDHFLRPNPKLQGLVQCAAIPQSRTHLDTLAFLMVHLLHALDKNLDSLDGKMRLCNLYGPLLISFTERPQLCRSPQSNARTEEAALLDVILEVCDLHFWNHMSMLKIPAAFVCNSFRNQQSSTSDSLPSCVKEKQKLKKIWPENLDSSIISEILHNVQAFSATQSESDPVPSLDLHSRVLLPKRDYTSSPLSIAQNNQKHSLIMATSVVSMNRQKYNGSVLRRERMKSGKYLSIFATHQYASLHSISSLLEESRLYRMGKILFPDREQSMKVQNMEELPRFRKQRLFQS</sequence>
<evidence type="ECO:0000313" key="2">
    <source>
        <dbReference type="Proteomes" id="UP000728185"/>
    </source>
</evidence>
<protein>
    <recommendedName>
        <fullName evidence="3">Rho-GAP domain-containing protein</fullName>
    </recommendedName>
</protein>
<name>A0A8E0S265_9TREM</name>
<dbReference type="Proteomes" id="UP000728185">
    <property type="component" value="Unassembled WGS sequence"/>
</dbReference>
<dbReference type="OrthoDB" id="6247869at2759"/>
<proteinExistence type="predicted"/>
<accession>A0A8E0S265</accession>
<gene>
    <name evidence="1" type="ORF">FBUS_08265</name>
</gene>
<comment type="caution">
    <text evidence="1">The sequence shown here is derived from an EMBL/GenBank/DDBJ whole genome shotgun (WGS) entry which is preliminary data.</text>
</comment>
<evidence type="ECO:0008006" key="3">
    <source>
        <dbReference type="Google" id="ProtNLM"/>
    </source>
</evidence>
<organism evidence="1 2">
    <name type="scientific">Fasciolopsis buskii</name>
    <dbReference type="NCBI Taxonomy" id="27845"/>
    <lineage>
        <taxon>Eukaryota</taxon>
        <taxon>Metazoa</taxon>
        <taxon>Spiralia</taxon>
        <taxon>Lophotrochozoa</taxon>
        <taxon>Platyhelminthes</taxon>
        <taxon>Trematoda</taxon>
        <taxon>Digenea</taxon>
        <taxon>Plagiorchiida</taxon>
        <taxon>Echinostomata</taxon>
        <taxon>Echinostomatoidea</taxon>
        <taxon>Fasciolidae</taxon>
        <taxon>Fasciolopsis</taxon>
    </lineage>
</organism>